<dbReference type="EMBL" id="PFAP01000009">
    <property type="protein sequence ID" value="PIR94348.1"/>
    <property type="molecule type" value="Genomic_DNA"/>
</dbReference>
<dbReference type="Pfam" id="PF13462">
    <property type="entry name" value="Thioredoxin_4"/>
    <property type="match status" value="1"/>
</dbReference>
<feature type="domain" description="Thioredoxin" evidence="7">
    <location>
        <begin position="67"/>
        <end position="247"/>
    </location>
</feature>
<evidence type="ECO:0000256" key="3">
    <source>
        <dbReference type="ARBA" id="ARBA00023002"/>
    </source>
</evidence>
<evidence type="ECO:0000256" key="5">
    <source>
        <dbReference type="ARBA" id="ARBA00023284"/>
    </source>
</evidence>
<evidence type="ECO:0000256" key="6">
    <source>
        <dbReference type="SAM" id="Phobius"/>
    </source>
</evidence>
<evidence type="ECO:0000259" key="7">
    <source>
        <dbReference type="PROSITE" id="PS51352"/>
    </source>
</evidence>
<evidence type="ECO:0000313" key="8">
    <source>
        <dbReference type="EMBL" id="PIR94348.1"/>
    </source>
</evidence>
<comment type="caution">
    <text evidence="8">The sequence shown here is derived from an EMBL/GenBank/DDBJ whole genome shotgun (WGS) entry which is preliminary data.</text>
</comment>
<organism evidence="8 9">
    <name type="scientific">Candidatus Falkowbacteria bacterium CG10_big_fil_rev_8_21_14_0_10_39_11</name>
    <dbReference type="NCBI Taxonomy" id="1974565"/>
    <lineage>
        <taxon>Bacteria</taxon>
        <taxon>Candidatus Falkowiibacteriota</taxon>
    </lineage>
</organism>
<feature type="transmembrane region" description="Helical" evidence="6">
    <location>
        <begin position="27"/>
        <end position="51"/>
    </location>
</feature>
<keyword evidence="6" id="KW-1133">Transmembrane helix</keyword>
<keyword evidence="5" id="KW-0676">Redox-active center</keyword>
<evidence type="ECO:0000256" key="1">
    <source>
        <dbReference type="ARBA" id="ARBA00005791"/>
    </source>
</evidence>
<dbReference type="AlphaFoldDB" id="A0A2H0V5K7"/>
<dbReference type="PANTHER" id="PTHR13887">
    <property type="entry name" value="GLUTATHIONE S-TRANSFERASE KAPPA"/>
    <property type="match status" value="1"/>
</dbReference>
<dbReference type="InterPro" id="IPR036249">
    <property type="entry name" value="Thioredoxin-like_sf"/>
</dbReference>
<dbReference type="PANTHER" id="PTHR13887:SF14">
    <property type="entry name" value="DISULFIDE BOND FORMATION PROTEIN D"/>
    <property type="match status" value="1"/>
</dbReference>
<evidence type="ECO:0000256" key="4">
    <source>
        <dbReference type="ARBA" id="ARBA00023157"/>
    </source>
</evidence>
<accession>A0A2H0V5K7</accession>
<protein>
    <recommendedName>
        <fullName evidence="7">Thioredoxin domain-containing protein</fullName>
    </recommendedName>
</protein>
<dbReference type="InterPro" id="IPR012336">
    <property type="entry name" value="Thioredoxin-like_fold"/>
</dbReference>
<dbReference type="Proteomes" id="UP000229901">
    <property type="component" value="Unassembled WGS sequence"/>
</dbReference>
<gene>
    <name evidence="8" type="ORF">COT97_01920</name>
</gene>
<dbReference type="Gene3D" id="3.40.30.10">
    <property type="entry name" value="Glutaredoxin"/>
    <property type="match status" value="1"/>
</dbReference>
<keyword evidence="4" id="KW-1015">Disulfide bond</keyword>
<evidence type="ECO:0000256" key="2">
    <source>
        <dbReference type="ARBA" id="ARBA00022729"/>
    </source>
</evidence>
<dbReference type="PROSITE" id="PS51352">
    <property type="entry name" value="THIOREDOXIN_2"/>
    <property type="match status" value="1"/>
</dbReference>
<comment type="similarity">
    <text evidence="1">Belongs to the thioredoxin family. DsbA subfamily.</text>
</comment>
<sequence>MEYKTDFLSEKTENENKIEIIKWYKKWWGKVLIVGLIFGLASLTWFAYVVISVVSKVQKNEFDPRFVNAASAEPPYDISQIVDRGDPVLGESRAKVTIVEFGDFLCPQCQKSYTVMRELATKYPEDIKIVWKNLPILDLLSVDLAQGGECANFQGKFWSYHDRVFSNQEEMMAIDNIYEVAAQIGLDEDVFRRCMDNDGVFLKISDDLAKADLIEAKGTPTFIINGYKISGSVPLEVWDDIIGQLINSEKVN</sequence>
<name>A0A2H0V5K7_9BACT</name>
<keyword evidence="3" id="KW-0560">Oxidoreductase</keyword>
<keyword evidence="6" id="KW-0472">Membrane</keyword>
<keyword evidence="6" id="KW-0812">Transmembrane</keyword>
<dbReference type="GO" id="GO:0016491">
    <property type="term" value="F:oxidoreductase activity"/>
    <property type="evidence" value="ECO:0007669"/>
    <property type="project" value="UniProtKB-KW"/>
</dbReference>
<proteinExistence type="inferred from homology"/>
<evidence type="ECO:0000313" key="9">
    <source>
        <dbReference type="Proteomes" id="UP000229901"/>
    </source>
</evidence>
<dbReference type="SUPFAM" id="SSF52833">
    <property type="entry name" value="Thioredoxin-like"/>
    <property type="match status" value="1"/>
</dbReference>
<keyword evidence="2" id="KW-0732">Signal</keyword>
<reference evidence="9" key="1">
    <citation type="submission" date="2017-09" db="EMBL/GenBank/DDBJ databases">
        <title>Depth-based differentiation of microbial function through sediment-hosted aquifers and enrichment of novel symbionts in the deep terrestrial subsurface.</title>
        <authorList>
            <person name="Probst A.J."/>
            <person name="Ladd B."/>
            <person name="Jarett J.K."/>
            <person name="Geller-Mcgrath D.E."/>
            <person name="Sieber C.M.K."/>
            <person name="Emerson J.B."/>
            <person name="Anantharaman K."/>
            <person name="Thomas B.C."/>
            <person name="Malmstrom R."/>
            <person name="Stieglmeier M."/>
            <person name="Klingl A."/>
            <person name="Woyke T."/>
            <person name="Ryan C.M."/>
            <person name="Banfield J.F."/>
        </authorList>
    </citation>
    <scope>NUCLEOTIDE SEQUENCE [LARGE SCALE GENOMIC DNA]</scope>
</reference>
<dbReference type="InterPro" id="IPR013766">
    <property type="entry name" value="Thioredoxin_domain"/>
</dbReference>